<dbReference type="FunFam" id="3.30.930.10:FF:000038">
    <property type="entry name" value="Aspartate--tRNA ligase"/>
    <property type="match status" value="1"/>
</dbReference>
<name>A0A1E3AJ03_9FIRM</name>
<dbReference type="AlphaFoldDB" id="A0A1E3AJ03"/>
<dbReference type="Gene3D" id="2.40.50.140">
    <property type="entry name" value="Nucleic acid-binding proteins"/>
    <property type="match status" value="1"/>
</dbReference>
<comment type="catalytic activity">
    <reaction evidence="9">
        <text>tRNA(Asp) + L-aspartate + ATP = L-aspartyl-tRNA(Asp) + AMP + diphosphate</text>
        <dbReference type="Rhea" id="RHEA:19649"/>
        <dbReference type="Rhea" id="RHEA-COMP:9660"/>
        <dbReference type="Rhea" id="RHEA-COMP:9678"/>
        <dbReference type="ChEBI" id="CHEBI:29991"/>
        <dbReference type="ChEBI" id="CHEBI:30616"/>
        <dbReference type="ChEBI" id="CHEBI:33019"/>
        <dbReference type="ChEBI" id="CHEBI:78442"/>
        <dbReference type="ChEBI" id="CHEBI:78516"/>
        <dbReference type="ChEBI" id="CHEBI:456215"/>
        <dbReference type="EC" id="6.1.1.12"/>
    </reaction>
</comment>
<evidence type="ECO:0000259" key="10">
    <source>
        <dbReference type="PROSITE" id="PS50862"/>
    </source>
</evidence>
<dbReference type="InterPro" id="IPR045864">
    <property type="entry name" value="aa-tRNA-synth_II/BPL/LPL"/>
</dbReference>
<evidence type="ECO:0000256" key="4">
    <source>
        <dbReference type="ARBA" id="ARBA00022598"/>
    </source>
</evidence>
<dbReference type="InterPro" id="IPR004365">
    <property type="entry name" value="NA-bd_OB_tRNA"/>
</dbReference>
<dbReference type="Pfam" id="PF01336">
    <property type="entry name" value="tRNA_anti-codon"/>
    <property type="match status" value="1"/>
</dbReference>
<dbReference type="CDD" id="cd00776">
    <property type="entry name" value="AsxRS_core"/>
    <property type="match status" value="1"/>
</dbReference>
<dbReference type="GO" id="GO:0016740">
    <property type="term" value="F:transferase activity"/>
    <property type="evidence" value="ECO:0007669"/>
    <property type="project" value="UniProtKB-ARBA"/>
</dbReference>
<proteinExistence type="inferred from homology"/>
<feature type="binding site" evidence="9">
    <location>
        <position position="372"/>
    </location>
    <ligand>
        <name>ATP</name>
        <dbReference type="ChEBI" id="CHEBI:30616"/>
    </ligand>
</feature>
<keyword evidence="4 9" id="KW-0436">Ligase</keyword>
<dbReference type="Pfam" id="PF00152">
    <property type="entry name" value="tRNA-synt_2"/>
    <property type="match status" value="1"/>
</dbReference>
<comment type="subcellular location">
    <subcellularLocation>
        <location evidence="1 9">Cytoplasm</location>
    </subcellularLocation>
</comment>
<dbReference type="InterPro" id="IPR006195">
    <property type="entry name" value="aa-tRNA-synth_II"/>
</dbReference>
<evidence type="ECO:0000256" key="8">
    <source>
        <dbReference type="ARBA" id="ARBA00023146"/>
    </source>
</evidence>
<feature type="binding site" evidence="9">
    <location>
        <position position="182"/>
    </location>
    <ligand>
        <name>L-aspartate</name>
        <dbReference type="ChEBI" id="CHEBI:29991"/>
    </ligand>
</feature>
<accession>A0A1E3AJ03</accession>
<dbReference type="SUPFAM" id="SSF55681">
    <property type="entry name" value="Class II aaRS and biotin synthetases"/>
    <property type="match status" value="1"/>
</dbReference>
<dbReference type="SUPFAM" id="SSF50249">
    <property type="entry name" value="Nucleic acid-binding proteins"/>
    <property type="match status" value="1"/>
</dbReference>
<feature type="binding site" evidence="9">
    <location>
        <position position="225"/>
    </location>
    <ligand>
        <name>L-aspartate</name>
        <dbReference type="ChEBI" id="CHEBI:29991"/>
    </ligand>
</feature>
<dbReference type="PATRIC" id="fig|1432052.4.peg.407"/>
<dbReference type="GO" id="GO:0005829">
    <property type="term" value="C:cytosol"/>
    <property type="evidence" value="ECO:0007669"/>
    <property type="project" value="TreeGrafter"/>
</dbReference>
<dbReference type="InterPro" id="IPR004364">
    <property type="entry name" value="Aa-tRNA-synt_II"/>
</dbReference>
<feature type="domain" description="Aminoacyl-transfer RNA synthetases class-II family profile" evidence="10">
    <location>
        <begin position="149"/>
        <end position="449"/>
    </location>
</feature>
<keyword evidence="8 9" id="KW-0030">Aminoacyl-tRNA synthetase</keyword>
<keyword evidence="7 9" id="KW-0648">Protein biosynthesis</keyword>
<protein>
    <recommendedName>
        <fullName evidence="9">Aspartate--tRNA ligase</fullName>
        <ecNumber evidence="9">6.1.1.12</ecNumber>
    </recommendedName>
    <alternativeName>
        <fullName evidence="9">Aspartyl-tRNA synthetase</fullName>
        <shortName evidence="9">AspRS</shortName>
    </alternativeName>
</protein>
<evidence type="ECO:0000313" key="11">
    <source>
        <dbReference type="EMBL" id="ODM08735.1"/>
    </source>
</evidence>
<comment type="function">
    <text evidence="9">Catalyzes the attachment of L-aspartate to tRNA(Asp) in a two-step reaction: L-aspartate is first activated by ATP to form Asp-AMP and then transferred to the acceptor end of tRNA(Asp).</text>
</comment>
<dbReference type="InterPro" id="IPR004523">
    <property type="entry name" value="Asp-tRNA_synthase_2"/>
</dbReference>
<dbReference type="EC" id="6.1.1.12" evidence="9"/>
<dbReference type="GO" id="GO:0006422">
    <property type="term" value="P:aspartyl-tRNA aminoacylation"/>
    <property type="evidence" value="ECO:0007669"/>
    <property type="project" value="UniProtKB-UniRule"/>
</dbReference>
<dbReference type="RefSeq" id="WP_069151046.1">
    <property type="nucleotide sequence ID" value="NZ_MCGH01000001.1"/>
</dbReference>
<feature type="binding site" evidence="9">
    <location>
        <begin position="233"/>
        <end position="235"/>
    </location>
    <ligand>
        <name>ATP</name>
        <dbReference type="ChEBI" id="CHEBI:30616"/>
    </ligand>
</feature>
<evidence type="ECO:0000313" key="12">
    <source>
        <dbReference type="Proteomes" id="UP000094067"/>
    </source>
</evidence>
<gene>
    <name evidence="11" type="primary">asnS_2</name>
    <name evidence="9" type="synonym">aspS</name>
    <name evidence="11" type="ORF">BEI61_00364</name>
</gene>
<dbReference type="GO" id="GO:0003723">
    <property type="term" value="F:RNA binding"/>
    <property type="evidence" value="ECO:0007669"/>
    <property type="project" value="TreeGrafter"/>
</dbReference>
<keyword evidence="6 9" id="KW-0067">ATP-binding</keyword>
<keyword evidence="5 9" id="KW-0547">Nucleotide-binding</keyword>
<dbReference type="PANTHER" id="PTHR43450:SF1">
    <property type="entry name" value="ASPARTATE--TRNA LIGASE, CYTOPLASMIC"/>
    <property type="match status" value="1"/>
</dbReference>
<dbReference type="GO" id="GO:0005524">
    <property type="term" value="F:ATP binding"/>
    <property type="evidence" value="ECO:0007669"/>
    <property type="project" value="UniProtKB-UniRule"/>
</dbReference>
<feature type="binding site" evidence="9">
    <location>
        <position position="375"/>
    </location>
    <ligand>
        <name>L-aspartate</name>
        <dbReference type="ChEBI" id="CHEBI:29991"/>
    </ligand>
</feature>
<evidence type="ECO:0000256" key="2">
    <source>
        <dbReference type="ARBA" id="ARBA00005312"/>
    </source>
</evidence>
<dbReference type="PROSITE" id="PS50862">
    <property type="entry name" value="AA_TRNA_LIGASE_II"/>
    <property type="match status" value="1"/>
</dbReference>
<sequence length="449" mass="51518">MMTAFETIQAETVPTDNENNFPAEGRLQEGLNQEITIHGSVHKIRKMSGFSFLILRTSDRLIQCVLDTGKCRVEGSLKEEACIRARALVVEEPRSKTGWELHLTEIAVLSAPEEEMPVVINGKGIDASLETLLDYRPLTLRNEKQRAIFKIQEGLCRGFRAFLEKEEFTEVHTPKIVYQGAEGGANIFRLDYFGKDAYLAQSPQFYKQMMVGVYERVFEIGPVFRAEKHDTARHLNEYTSVDFEMGYISSFRDICRMEAAMIKSSLEYLQSHYEKELALLKVRIPEAGSIPSIRFHEAKDLIAARYNRPLCEKNDFEPEEEKLLCEIVKKETGSDFVFVTHYPSAKRPFYAMEDEENPEVTLSFDLLFRGLEVTTGGQRIHDFRQQLAKMERMGMDPSLFESYLWIHKAGMPPHGGLGLGLERFTARLLELENVRQAALFPRDIHRVMP</sequence>
<dbReference type="PANTHER" id="PTHR43450">
    <property type="entry name" value="ASPARTYL-TRNA SYNTHETASE"/>
    <property type="match status" value="1"/>
</dbReference>
<dbReference type="Gene3D" id="3.30.930.10">
    <property type="entry name" value="Bira Bifunctional Protein, Domain 2"/>
    <property type="match status" value="1"/>
</dbReference>
<organism evidence="11 12">
    <name type="scientific">Eisenbergiella tayi</name>
    <dbReference type="NCBI Taxonomy" id="1432052"/>
    <lineage>
        <taxon>Bacteria</taxon>
        <taxon>Bacillati</taxon>
        <taxon>Bacillota</taxon>
        <taxon>Clostridia</taxon>
        <taxon>Lachnospirales</taxon>
        <taxon>Lachnospiraceae</taxon>
        <taxon>Eisenbergiella</taxon>
    </lineage>
</organism>
<comment type="subunit">
    <text evidence="9">Homodimer.</text>
</comment>
<evidence type="ECO:0000256" key="7">
    <source>
        <dbReference type="ARBA" id="ARBA00022917"/>
    </source>
</evidence>
<feature type="binding site" evidence="9">
    <location>
        <begin position="420"/>
        <end position="423"/>
    </location>
    <ligand>
        <name>ATP</name>
        <dbReference type="ChEBI" id="CHEBI:30616"/>
    </ligand>
</feature>
<dbReference type="InterPro" id="IPR002312">
    <property type="entry name" value="Asp/Asn-tRNA-synth_IIb"/>
</dbReference>
<evidence type="ECO:0000256" key="9">
    <source>
        <dbReference type="HAMAP-Rule" id="MF_02075"/>
    </source>
</evidence>
<dbReference type="GO" id="GO:0004815">
    <property type="term" value="F:aspartate-tRNA ligase activity"/>
    <property type="evidence" value="ECO:0007669"/>
    <property type="project" value="UniProtKB-UniRule"/>
</dbReference>
<dbReference type="EMBL" id="MCGH01000001">
    <property type="protein sequence ID" value="ODM08735.1"/>
    <property type="molecule type" value="Genomic_DNA"/>
</dbReference>
<comment type="caution">
    <text evidence="9">Lacks conserved residue(s) required for the propagation of feature annotation.</text>
</comment>
<feature type="region of interest" description="Aspartate" evidence="9">
    <location>
        <begin position="204"/>
        <end position="207"/>
    </location>
</feature>
<dbReference type="GO" id="GO:0017101">
    <property type="term" value="C:aminoacyl-tRNA synthetase multienzyme complex"/>
    <property type="evidence" value="ECO:0007669"/>
    <property type="project" value="TreeGrafter"/>
</dbReference>
<feature type="binding site" evidence="9">
    <location>
        <begin position="225"/>
        <end position="227"/>
    </location>
    <ligand>
        <name>ATP</name>
        <dbReference type="ChEBI" id="CHEBI:30616"/>
    </ligand>
</feature>
<dbReference type="PRINTS" id="PR01042">
    <property type="entry name" value="TRNASYNTHASP"/>
</dbReference>
<comment type="similarity">
    <text evidence="2 9">Belongs to the class-II aminoacyl-tRNA synthetase family. Type 2 subfamily.</text>
</comment>
<evidence type="ECO:0000256" key="1">
    <source>
        <dbReference type="ARBA" id="ARBA00004496"/>
    </source>
</evidence>
<evidence type="ECO:0000256" key="5">
    <source>
        <dbReference type="ARBA" id="ARBA00022741"/>
    </source>
</evidence>
<keyword evidence="3 9" id="KW-0963">Cytoplasm</keyword>
<dbReference type="NCBIfam" id="NF003483">
    <property type="entry name" value="PRK05159.1"/>
    <property type="match status" value="1"/>
</dbReference>
<evidence type="ECO:0000256" key="6">
    <source>
        <dbReference type="ARBA" id="ARBA00022840"/>
    </source>
</evidence>
<dbReference type="Proteomes" id="UP000094067">
    <property type="component" value="Unassembled WGS sequence"/>
</dbReference>
<dbReference type="InterPro" id="IPR012340">
    <property type="entry name" value="NA-bd_OB-fold"/>
</dbReference>
<comment type="caution">
    <text evidence="11">The sequence shown here is derived from an EMBL/GenBank/DDBJ whole genome shotgun (WGS) entry which is preliminary data.</text>
</comment>
<dbReference type="NCBIfam" id="TIGR00458">
    <property type="entry name" value="aspS_nondisc"/>
    <property type="match status" value="1"/>
</dbReference>
<dbReference type="GO" id="GO:0140096">
    <property type="term" value="F:catalytic activity, acting on a protein"/>
    <property type="evidence" value="ECO:0007669"/>
    <property type="project" value="UniProtKB-ARBA"/>
</dbReference>
<reference evidence="11 12" key="1">
    <citation type="submission" date="2016-07" db="EMBL/GenBank/DDBJ databases">
        <title>Characterization of isolates of Eisenbergiella tayi derived from blood cultures, using whole genome sequencing.</title>
        <authorList>
            <person name="Burdz T."/>
            <person name="Wiebe D."/>
            <person name="Huynh C."/>
            <person name="Bernard K."/>
        </authorList>
    </citation>
    <scope>NUCLEOTIDE SEQUENCE [LARGE SCALE GENOMIC DNA]</scope>
    <source>
        <strain evidence="11 12">NML 110608</strain>
    </source>
</reference>
<evidence type="ECO:0000256" key="3">
    <source>
        <dbReference type="ARBA" id="ARBA00022490"/>
    </source>
</evidence>
<dbReference type="HAMAP" id="MF_02075">
    <property type="entry name" value="Asp_tRNA_synth_type2"/>
    <property type="match status" value="1"/>
</dbReference>
<feature type="binding site" evidence="9">
    <location>
        <position position="379"/>
    </location>
    <ligand>
        <name>L-aspartate</name>
        <dbReference type="ChEBI" id="CHEBI:29991"/>
    </ligand>
</feature>